<evidence type="ECO:0000256" key="8">
    <source>
        <dbReference type="ARBA" id="ARBA00022679"/>
    </source>
</evidence>
<evidence type="ECO:0000256" key="11">
    <source>
        <dbReference type="ARBA" id="ARBA00022777"/>
    </source>
</evidence>
<evidence type="ECO:0000256" key="3">
    <source>
        <dbReference type="ARBA" id="ARBA00012438"/>
    </source>
</evidence>
<dbReference type="EC" id="2.7.13.3" evidence="3"/>
<evidence type="ECO:0000256" key="13">
    <source>
        <dbReference type="ARBA" id="ARBA00022989"/>
    </source>
</evidence>
<evidence type="ECO:0000256" key="14">
    <source>
        <dbReference type="ARBA" id="ARBA00023012"/>
    </source>
</evidence>
<gene>
    <name evidence="18" type="ORF">SAMN02745723_104186</name>
</gene>
<reference evidence="18 19" key="1">
    <citation type="submission" date="2016-10" db="EMBL/GenBank/DDBJ databases">
        <authorList>
            <person name="Varghese N."/>
            <person name="Submissions S."/>
        </authorList>
    </citation>
    <scope>NUCLEOTIDE SEQUENCE [LARGE SCALE GENOMIC DNA]</scope>
    <source>
        <strain evidence="18 19">DSM 5563</strain>
    </source>
</reference>
<dbReference type="Pfam" id="PF00512">
    <property type="entry name" value="HisKA"/>
    <property type="match status" value="1"/>
</dbReference>
<organism evidence="18 19">
    <name type="scientific">Pragia fontium DSM 5563 = ATCC 49100</name>
    <dbReference type="NCBI Taxonomy" id="1122977"/>
    <lineage>
        <taxon>Bacteria</taxon>
        <taxon>Pseudomonadati</taxon>
        <taxon>Pseudomonadota</taxon>
        <taxon>Gammaproteobacteria</taxon>
        <taxon>Enterobacterales</taxon>
        <taxon>Budviciaceae</taxon>
        <taxon>Pragia</taxon>
    </lineage>
</organism>
<evidence type="ECO:0000256" key="9">
    <source>
        <dbReference type="ARBA" id="ARBA00022692"/>
    </source>
</evidence>
<dbReference type="InterPro" id="IPR003661">
    <property type="entry name" value="HisK_dim/P_dom"/>
</dbReference>
<keyword evidence="13 16" id="KW-1133">Transmembrane helix</keyword>
<sequence length="449" mass="51058">MRNLSLRTRLTVIFTLLILLAWVISSAIGYIKVRQRIRAMYDAEQILFAQRLERSSLDDLLHIKPQNDNTSFKTNRFTKAQDALTYAIYSSVDGKKLLGDREDIAAFTYSPAELKLGNEPKFVETPEWRVLWLKSQDQRFIIAVGQKNAYRTRLAKLILLDHQVTPWGIIMPIMLIVIMLMIGRELAPLKRVSDDLKNREPDDDTPIKEAQLPIEVRPFVDALNALFRRTGELLKRERRFVSDAAHELRTPLTALRVQTEVALLTANKPEAQKKALNNLTVGIDRASRLVDQLLTLSRLDAHAIIPDREDIDWQMLLQEMQPSFFDTAKEKGMDLQMNYQGMPNTSEGNPVLLSLLIRNLVDNALYYTQEGGCVRVTLTDKELTVEDNGPGVTDEQLARLGERFYRPPGQVKTGSGLGLSIVRQIAELHNLSIRFNHGENGGFVARIIF</sequence>
<keyword evidence="12" id="KW-0067">ATP-binding</keyword>
<dbReference type="GO" id="GO:0005886">
    <property type="term" value="C:plasma membrane"/>
    <property type="evidence" value="ECO:0007669"/>
    <property type="project" value="TreeGrafter"/>
</dbReference>
<evidence type="ECO:0000256" key="12">
    <source>
        <dbReference type="ARBA" id="ARBA00022840"/>
    </source>
</evidence>
<evidence type="ECO:0000313" key="18">
    <source>
        <dbReference type="EMBL" id="SFC80867.1"/>
    </source>
</evidence>
<evidence type="ECO:0000256" key="5">
    <source>
        <dbReference type="ARBA" id="ARBA00022475"/>
    </source>
</evidence>
<dbReference type="SMART" id="SM00387">
    <property type="entry name" value="HATPase_c"/>
    <property type="match status" value="1"/>
</dbReference>
<keyword evidence="15 16" id="KW-0472">Membrane</keyword>
<evidence type="ECO:0000256" key="6">
    <source>
        <dbReference type="ARBA" id="ARBA00022519"/>
    </source>
</evidence>
<name>A0AAJ4WAK2_9GAMM</name>
<comment type="subcellular location">
    <subcellularLocation>
        <location evidence="2">Cell inner membrane</location>
        <topology evidence="2">Multi-pass membrane protein</topology>
    </subcellularLocation>
</comment>
<evidence type="ECO:0000256" key="16">
    <source>
        <dbReference type="SAM" id="Phobius"/>
    </source>
</evidence>
<dbReference type="InterPro" id="IPR005467">
    <property type="entry name" value="His_kinase_dom"/>
</dbReference>
<dbReference type="InterPro" id="IPR036890">
    <property type="entry name" value="HATPase_C_sf"/>
</dbReference>
<dbReference type="InterPro" id="IPR050428">
    <property type="entry name" value="TCS_sensor_his_kinase"/>
</dbReference>
<dbReference type="PRINTS" id="PR00344">
    <property type="entry name" value="BCTRLSENSOR"/>
</dbReference>
<comment type="catalytic activity">
    <reaction evidence="1">
        <text>ATP + protein L-histidine = ADP + protein N-phospho-L-histidine.</text>
        <dbReference type="EC" id="2.7.13.3"/>
    </reaction>
</comment>
<dbReference type="FunFam" id="1.10.287.130:FF:000035">
    <property type="entry name" value="Two-component sensor histidine kinase"/>
    <property type="match status" value="1"/>
</dbReference>
<dbReference type="RefSeq" id="WP_074822378.1">
    <property type="nucleotide sequence ID" value="NZ_FOLW01000004.1"/>
</dbReference>
<dbReference type="NCBIfam" id="NF007664">
    <property type="entry name" value="PRK10337.1"/>
    <property type="match status" value="1"/>
</dbReference>
<evidence type="ECO:0000256" key="7">
    <source>
        <dbReference type="ARBA" id="ARBA00022553"/>
    </source>
</evidence>
<comment type="caution">
    <text evidence="18">The sequence shown here is derived from an EMBL/GenBank/DDBJ whole genome shotgun (WGS) entry which is preliminary data.</text>
</comment>
<dbReference type="Pfam" id="PF02518">
    <property type="entry name" value="HATPase_c"/>
    <property type="match status" value="1"/>
</dbReference>
<keyword evidence="11 18" id="KW-0418">Kinase</keyword>
<dbReference type="CDD" id="cd00082">
    <property type="entry name" value="HisKA"/>
    <property type="match status" value="1"/>
</dbReference>
<dbReference type="EMBL" id="FOLW01000004">
    <property type="protein sequence ID" value="SFC80867.1"/>
    <property type="molecule type" value="Genomic_DNA"/>
</dbReference>
<evidence type="ECO:0000256" key="2">
    <source>
        <dbReference type="ARBA" id="ARBA00004429"/>
    </source>
</evidence>
<dbReference type="InterPro" id="IPR059132">
    <property type="entry name" value="QseC"/>
</dbReference>
<dbReference type="InterPro" id="IPR003594">
    <property type="entry name" value="HATPase_dom"/>
</dbReference>
<keyword evidence="6" id="KW-0997">Cell inner membrane</keyword>
<proteinExistence type="predicted"/>
<dbReference type="PANTHER" id="PTHR45436">
    <property type="entry name" value="SENSOR HISTIDINE KINASE YKOH"/>
    <property type="match status" value="1"/>
</dbReference>
<keyword evidence="7" id="KW-0597">Phosphoprotein</keyword>
<evidence type="ECO:0000313" key="19">
    <source>
        <dbReference type="Proteomes" id="UP000226420"/>
    </source>
</evidence>
<dbReference type="PROSITE" id="PS50109">
    <property type="entry name" value="HIS_KIN"/>
    <property type="match status" value="1"/>
</dbReference>
<dbReference type="InterPro" id="IPR004358">
    <property type="entry name" value="Sig_transdc_His_kin-like_C"/>
</dbReference>
<dbReference type="SMART" id="SM00388">
    <property type="entry name" value="HisKA"/>
    <property type="match status" value="1"/>
</dbReference>
<dbReference type="SUPFAM" id="SSF47384">
    <property type="entry name" value="Homodimeric domain of signal transducing histidine kinase"/>
    <property type="match status" value="1"/>
</dbReference>
<dbReference type="Gene3D" id="3.30.565.10">
    <property type="entry name" value="Histidine kinase-like ATPase, C-terminal domain"/>
    <property type="match status" value="1"/>
</dbReference>
<dbReference type="InterPro" id="IPR036097">
    <property type="entry name" value="HisK_dim/P_sf"/>
</dbReference>
<dbReference type="SUPFAM" id="SSF55874">
    <property type="entry name" value="ATPase domain of HSP90 chaperone/DNA topoisomerase II/histidine kinase"/>
    <property type="match status" value="1"/>
</dbReference>
<dbReference type="GO" id="GO:0000155">
    <property type="term" value="F:phosphorelay sensor kinase activity"/>
    <property type="evidence" value="ECO:0007669"/>
    <property type="project" value="InterPro"/>
</dbReference>
<feature type="transmembrane region" description="Helical" evidence="16">
    <location>
        <begin position="164"/>
        <end position="183"/>
    </location>
</feature>
<evidence type="ECO:0000256" key="1">
    <source>
        <dbReference type="ARBA" id="ARBA00000085"/>
    </source>
</evidence>
<accession>A0AAJ4WAK2</accession>
<dbReference type="Proteomes" id="UP000226420">
    <property type="component" value="Unassembled WGS sequence"/>
</dbReference>
<keyword evidence="9 16" id="KW-0812">Transmembrane</keyword>
<dbReference type="Gene3D" id="1.20.5.1040">
    <property type="entry name" value="Sensor protein qsec"/>
    <property type="match status" value="2"/>
</dbReference>
<keyword evidence="8" id="KW-0808">Transferase</keyword>
<keyword evidence="10" id="KW-0547">Nucleotide-binding</keyword>
<dbReference type="PANTHER" id="PTHR45436:SF14">
    <property type="entry name" value="SENSOR PROTEIN QSEC"/>
    <property type="match status" value="1"/>
</dbReference>
<feature type="domain" description="Histidine kinase" evidence="17">
    <location>
        <begin position="243"/>
        <end position="449"/>
    </location>
</feature>
<evidence type="ECO:0000259" key="17">
    <source>
        <dbReference type="PROSITE" id="PS50109"/>
    </source>
</evidence>
<dbReference type="Gene3D" id="1.10.287.130">
    <property type="match status" value="1"/>
</dbReference>
<dbReference type="AlphaFoldDB" id="A0AAJ4WAK2"/>
<evidence type="ECO:0000256" key="10">
    <source>
        <dbReference type="ARBA" id="ARBA00022741"/>
    </source>
</evidence>
<evidence type="ECO:0000256" key="4">
    <source>
        <dbReference type="ARBA" id="ARBA00017234"/>
    </source>
</evidence>
<keyword evidence="14" id="KW-0902">Two-component regulatory system</keyword>
<keyword evidence="5" id="KW-1003">Cell membrane</keyword>
<protein>
    <recommendedName>
        <fullName evidence="4">Sensor protein QseC</fullName>
        <ecNumber evidence="3">2.7.13.3</ecNumber>
    </recommendedName>
</protein>
<evidence type="ECO:0000256" key="15">
    <source>
        <dbReference type="ARBA" id="ARBA00023136"/>
    </source>
</evidence>
<dbReference type="GO" id="GO:0005524">
    <property type="term" value="F:ATP binding"/>
    <property type="evidence" value="ECO:0007669"/>
    <property type="project" value="UniProtKB-KW"/>
</dbReference>